<dbReference type="Pfam" id="PF06224">
    <property type="entry name" value="AlkZ-like"/>
    <property type="match status" value="1"/>
</dbReference>
<organism evidence="1 2">
    <name type="scientific">Kribbella albertanoniae</name>
    <dbReference type="NCBI Taxonomy" id="1266829"/>
    <lineage>
        <taxon>Bacteria</taxon>
        <taxon>Bacillati</taxon>
        <taxon>Actinomycetota</taxon>
        <taxon>Actinomycetes</taxon>
        <taxon>Propionibacteriales</taxon>
        <taxon>Kribbellaceae</taxon>
        <taxon>Kribbella</taxon>
    </lineage>
</organism>
<dbReference type="AlphaFoldDB" id="A0A4R4Q7T2"/>
<dbReference type="Proteomes" id="UP000295075">
    <property type="component" value="Unassembled WGS sequence"/>
</dbReference>
<evidence type="ECO:0000313" key="1">
    <source>
        <dbReference type="EMBL" id="TDC31244.1"/>
    </source>
</evidence>
<sequence>MAAQLRIDHRQAVRYRLAVNRLGERLAAGGYVEAARFGLQDTAPRDALVGLHARVAECEPSAWEAPGLVQTYSPRAAVYVLPEADFGVFTIGRMPLDPAEQRSVAELAERICGEFAGAERRHGHPELRGACATGRVVLRWTTSALYAREVPAPEIDFREAHLELCRRHVRAFGPTTAETFGWWAGLSRPDARTVWSWLEHELLPVELEGRAAAILASDEDVVRAAPAVSGARFLVASDLRLFGADRYGLFAGPGQKSRIELNDWHHPHGLMLDGQIRGAWGRRQGAIELRVAGPLSAAERAEVEAEALSMPIPGATMSVRVS</sequence>
<protein>
    <recommendedName>
        <fullName evidence="3">Winged helix DNA-binding domain-containing protein</fullName>
    </recommendedName>
</protein>
<proteinExistence type="predicted"/>
<dbReference type="PANTHER" id="PTHR38479">
    <property type="entry name" value="LMO0824 PROTEIN"/>
    <property type="match status" value="1"/>
</dbReference>
<keyword evidence="2" id="KW-1185">Reference proteome</keyword>
<comment type="caution">
    <text evidence="1">The sequence shown here is derived from an EMBL/GenBank/DDBJ whole genome shotgun (WGS) entry which is preliminary data.</text>
</comment>
<evidence type="ECO:0000313" key="2">
    <source>
        <dbReference type="Proteomes" id="UP000295075"/>
    </source>
</evidence>
<dbReference type="RefSeq" id="WP_132405567.1">
    <property type="nucleotide sequence ID" value="NZ_SMKA01000035.1"/>
</dbReference>
<gene>
    <name evidence="1" type="ORF">E1261_11215</name>
</gene>
<dbReference type="EMBL" id="SMKA01000035">
    <property type="protein sequence ID" value="TDC31244.1"/>
    <property type="molecule type" value="Genomic_DNA"/>
</dbReference>
<evidence type="ECO:0008006" key="3">
    <source>
        <dbReference type="Google" id="ProtNLM"/>
    </source>
</evidence>
<reference evidence="1 2" key="1">
    <citation type="submission" date="2019-03" db="EMBL/GenBank/DDBJ databases">
        <title>Draft genome sequences of novel Actinobacteria.</title>
        <authorList>
            <person name="Sahin N."/>
            <person name="Ay H."/>
            <person name="Saygin H."/>
        </authorList>
    </citation>
    <scope>NUCLEOTIDE SEQUENCE [LARGE SCALE GENOMIC DNA]</scope>
    <source>
        <strain evidence="1 2">JCM 30547</strain>
    </source>
</reference>
<dbReference type="OrthoDB" id="9148135at2"/>
<dbReference type="PANTHER" id="PTHR38479:SF2">
    <property type="entry name" value="WINGED HELIX DNA-BINDING DOMAIN-CONTAINING PROTEIN"/>
    <property type="match status" value="1"/>
</dbReference>
<name>A0A4R4Q7T2_9ACTN</name>
<dbReference type="InterPro" id="IPR009351">
    <property type="entry name" value="AlkZ-like"/>
</dbReference>
<accession>A0A4R4Q7T2</accession>